<organism evidence="1 2">
    <name type="scientific">Hymenobacter chitinivorans DSM 11115</name>
    <dbReference type="NCBI Taxonomy" id="1121954"/>
    <lineage>
        <taxon>Bacteria</taxon>
        <taxon>Pseudomonadati</taxon>
        <taxon>Bacteroidota</taxon>
        <taxon>Cytophagia</taxon>
        <taxon>Cytophagales</taxon>
        <taxon>Hymenobacteraceae</taxon>
        <taxon>Hymenobacter</taxon>
    </lineage>
</organism>
<comment type="caution">
    <text evidence="1">The sequence shown here is derived from an EMBL/GenBank/DDBJ whole genome shotgun (WGS) entry which is preliminary data.</text>
</comment>
<sequence>MWLATHTQVYRFDGRQWTLFDLTNSPLHYCRRLFADALGNVWFVIRDGLARFDGQQWTVLTRQNSALPSFFIRTVFVDSHHRTWISADEGTVCFDSPQTTTHTDPKYPWGKLAFSNAAEDKDGNIWFALSGSGSKGLACYSARGEWSSYTLANSGLPNQTVADVACEPQTNVIWLSVYQVGLVRFDGNRWSLFTPANSAVPSTTISDLTFDANGTLWGATSIGLVQVRP</sequence>
<dbReference type="EMBL" id="PGFA01000001">
    <property type="protein sequence ID" value="PJJ61021.1"/>
    <property type="molecule type" value="Genomic_DNA"/>
</dbReference>
<reference evidence="1 2" key="1">
    <citation type="submission" date="2017-11" db="EMBL/GenBank/DDBJ databases">
        <title>Genomic Encyclopedia of Archaeal and Bacterial Type Strains, Phase II (KMG-II): From Individual Species to Whole Genera.</title>
        <authorList>
            <person name="Goeker M."/>
        </authorList>
    </citation>
    <scope>NUCLEOTIDE SEQUENCE [LARGE SCALE GENOMIC DNA]</scope>
    <source>
        <strain evidence="1 2">DSM 11115</strain>
    </source>
</reference>
<dbReference type="SUPFAM" id="SSF63829">
    <property type="entry name" value="Calcium-dependent phosphotriesterase"/>
    <property type="match status" value="1"/>
</dbReference>
<dbReference type="AlphaFoldDB" id="A0A2M9BSW6"/>
<dbReference type="Gene3D" id="2.130.10.10">
    <property type="entry name" value="YVTN repeat-like/Quinoprotein amine dehydrogenase"/>
    <property type="match status" value="1"/>
</dbReference>
<dbReference type="OrthoDB" id="799853at2"/>
<keyword evidence="2" id="KW-1185">Reference proteome</keyword>
<name>A0A2M9BSW6_9BACT</name>
<dbReference type="InterPro" id="IPR015943">
    <property type="entry name" value="WD40/YVTN_repeat-like_dom_sf"/>
</dbReference>
<evidence type="ECO:0000313" key="2">
    <source>
        <dbReference type="Proteomes" id="UP000228535"/>
    </source>
</evidence>
<evidence type="ECO:0008006" key="3">
    <source>
        <dbReference type="Google" id="ProtNLM"/>
    </source>
</evidence>
<gene>
    <name evidence="1" type="ORF">CLV45_2458</name>
</gene>
<accession>A0A2M9BSW6</accession>
<dbReference type="Proteomes" id="UP000228535">
    <property type="component" value="Unassembled WGS sequence"/>
</dbReference>
<protein>
    <recommendedName>
        <fullName evidence="3">Two component regulator with propeller domain</fullName>
    </recommendedName>
</protein>
<evidence type="ECO:0000313" key="1">
    <source>
        <dbReference type="EMBL" id="PJJ61021.1"/>
    </source>
</evidence>
<dbReference type="RefSeq" id="WP_100336641.1">
    <property type="nucleotide sequence ID" value="NZ_PGFA01000001.1"/>
</dbReference>
<proteinExistence type="predicted"/>